<evidence type="ECO:0000256" key="2">
    <source>
        <dbReference type="SAM" id="SignalP"/>
    </source>
</evidence>
<proteinExistence type="predicted"/>
<dbReference type="WBParaSite" id="PSAMB.scaffold2103size25387.g16327.t1">
    <property type="protein sequence ID" value="PSAMB.scaffold2103size25387.g16327.t1"/>
    <property type="gene ID" value="PSAMB.scaffold2103size25387.g16327"/>
</dbReference>
<reference evidence="4" key="1">
    <citation type="submission" date="2022-11" db="UniProtKB">
        <authorList>
            <consortium name="WormBaseParasite"/>
        </authorList>
    </citation>
    <scope>IDENTIFICATION</scope>
</reference>
<feature type="coiled-coil region" evidence="1">
    <location>
        <begin position="88"/>
        <end position="137"/>
    </location>
</feature>
<evidence type="ECO:0000256" key="1">
    <source>
        <dbReference type="SAM" id="Coils"/>
    </source>
</evidence>
<protein>
    <submittedName>
        <fullName evidence="4">SXP/RAL-2 family protein Ani s 5-like cation-binding domain-containing protein</fullName>
    </submittedName>
</protein>
<feature type="signal peptide" evidence="2">
    <location>
        <begin position="1"/>
        <end position="21"/>
    </location>
</feature>
<name>A0A914VJA0_9BILA</name>
<keyword evidence="2" id="KW-0732">Signal</keyword>
<sequence length="164" mass="18427">MVFPKGLLLACVLSLVVFIEAIPTNRGPGRHHKKHNCVPAFLVNATEEVRNEFKAIVDQALDAAATAAAFDELAAKHPEIQEAYQQFKTNLETKYEALSTEAKEALKAFEEIKKNTALSMEERKQQEKAEWEKLSDETRRAIIDLIQLQGDCGELDARSEEDNN</sequence>
<dbReference type="Gene3D" id="1.20.120.1100">
    <property type="match status" value="1"/>
</dbReference>
<evidence type="ECO:0000313" key="3">
    <source>
        <dbReference type="Proteomes" id="UP000887566"/>
    </source>
</evidence>
<accession>A0A914VJA0</accession>
<feature type="chain" id="PRO_5036696459" evidence="2">
    <location>
        <begin position="22"/>
        <end position="164"/>
    </location>
</feature>
<dbReference type="AlphaFoldDB" id="A0A914VJA0"/>
<keyword evidence="1" id="KW-0175">Coiled coil</keyword>
<organism evidence="3 4">
    <name type="scientific">Plectus sambesii</name>
    <dbReference type="NCBI Taxonomy" id="2011161"/>
    <lineage>
        <taxon>Eukaryota</taxon>
        <taxon>Metazoa</taxon>
        <taxon>Ecdysozoa</taxon>
        <taxon>Nematoda</taxon>
        <taxon>Chromadorea</taxon>
        <taxon>Plectida</taxon>
        <taxon>Plectina</taxon>
        <taxon>Plectoidea</taxon>
        <taxon>Plectidae</taxon>
        <taxon>Plectus</taxon>
    </lineage>
</organism>
<keyword evidence="3" id="KW-1185">Reference proteome</keyword>
<evidence type="ECO:0000313" key="4">
    <source>
        <dbReference type="WBParaSite" id="PSAMB.scaffold2103size25387.g16327.t1"/>
    </source>
</evidence>
<dbReference type="Proteomes" id="UP000887566">
    <property type="component" value="Unplaced"/>
</dbReference>